<dbReference type="PROSITE" id="PS50987">
    <property type="entry name" value="HTH_ARSR_2"/>
    <property type="match status" value="1"/>
</dbReference>
<comment type="caution">
    <text evidence="2">The sequence shown here is derived from an EMBL/GenBank/DDBJ whole genome shotgun (WGS) entry which is preliminary data.</text>
</comment>
<evidence type="ECO:0000313" key="3">
    <source>
        <dbReference type="Proteomes" id="UP000178065"/>
    </source>
</evidence>
<name>A0A1G2QZD4_9BACT</name>
<dbReference type="STRING" id="1802448.A2672_00850"/>
<dbReference type="InterPro" id="IPR036388">
    <property type="entry name" value="WH-like_DNA-bd_sf"/>
</dbReference>
<dbReference type="InterPro" id="IPR036390">
    <property type="entry name" value="WH_DNA-bd_sf"/>
</dbReference>
<feature type="domain" description="HTH arsR-type" evidence="1">
    <location>
        <begin position="1"/>
        <end position="89"/>
    </location>
</feature>
<dbReference type="SUPFAM" id="SSF46785">
    <property type="entry name" value="Winged helix' DNA-binding domain"/>
    <property type="match status" value="1"/>
</dbReference>
<dbReference type="Proteomes" id="UP000178065">
    <property type="component" value="Unassembled WGS sequence"/>
</dbReference>
<dbReference type="SMART" id="SM00418">
    <property type="entry name" value="HTH_ARSR"/>
    <property type="match status" value="1"/>
</dbReference>
<dbReference type="CDD" id="cd00090">
    <property type="entry name" value="HTH_ARSR"/>
    <property type="match status" value="1"/>
</dbReference>
<dbReference type="AlphaFoldDB" id="A0A1G2QZD4"/>
<dbReference type="InterPro" id="IPR011991">
    <property type="entry name" value="ArsR-like_HTH"/>
</dbReference>
<proteinExistence type="predicted"/>
<reference evidence="2 3" key="1">
    <citation type="journal article" date="2016" name="Nat. Commun.">
        <title>Thousands of microbial genomes shed light on interconnected biogeochemical processes in an aquifer system.</title>
        <authorList>
            <person name="Anantharaman K."/>
            <person name="Brown C.T."/>
            <person name="Hug L.A."/>
            <person name="Sharon I."/>
            <person name="Castelle C.J."/>
            <person name="Probst A.J."/>
            <person name="Thomas B.C."/>
            <person name="Singh A."/>
            <person name="Wilkins M.J."/>
            <person name="Karaoz U."/>
            <person name="Brodie E.L."/>
            <person name="Williams K.H."/>
            <person name="Hubbard S.S."/>
            <person name="Banfield J.F."/>
        </authorList>
    </citation>
    <scope>NUCLEOTIDE SEQUENCE [LARGE SCALE GENOMIC DNA]</scope>
</reference>
<dbReference type="GO" id="GO:0003700">
    <property type="term" value="F:DNA-binding transcription factor activity"/>
    <property type="evidence" value="ECO:0007669"/>
    <property type="project" value="InterPro"/>
</dbReference>
<protein>
    <recommendedName>
        <fullName evidence="1">HTH arsR-type domain-containing protein</fullName>
    </recommendedName>
</protein>
<gene>
    <name evidence="2" type="ORF">A2672_00850</name>
</gene>
<organism evidence="2 3">
    <name type="scientific">Candidatus Wildermuthbacteria bacterium RIFCSPHIGHO2_01_FULL_49_22b</name>
    <dbReference type="NCBI Taxonomy" id="1802448"/>
    <lineage>
        <taxon>Bacteria</taxon>
        <taxon>Candidatus Wildermuthiibacteriota</taxon>
    </lineage>
</organism>
<dbReference type="EMBL" id="MHTT01000016">
    <property type="protein sequence ID" value="OHA65181.1"/>
    <property type="molecule type" value="Genomic_DNA"/>
</dbReference>
<dbReference type="Gene3D" id="1.10.10.10">
    <property type="entry name" value="Winged helix-like DNA-binding domain superfamily/Winged helix DNA-binding domain"/>
    <property type="match status" value="1"/>
</dbReference>
<evidence type="ECO:0000313" key="2">
    <source>
        <dbReference type="EMBL" id="OHA65181.1"/>
    </source>
</evidence>
<dbReference type="Pfam" id="PF01022">
    <property type="entry name" value="HTH_5"/>
    <property type="match status" value="1"/>
</dbReference>
<dbReference type="InterPro" id="IPR001845">
    <property type="entry name" value="HTH_ArsR_DNA-bd_dom"/>
</dbReference>
<sequence length="89" mass="10131">MKQFHELEHITRGISNHRRIEILNLLARHSDLSVLGVAEALRINFKTASEHIRRLALAGLVAKRYQGAALRLTPTPRGLVILKFLRTLE</sequence>
<evidence type="ECO:0000259" key="1">
    <source>
        <dbReference type="PROSITE" id="PS50987"/>
    </source>
</evidence>
<accession>A0A1G2QZD4</accession>